<feature type="compositionally biased region" description="Polar residues" evidence="1">
    <location>
        <begin position="145"/>
        <end position="155"/>
    </location>
</feature>
<feature type="region of interest" description="Disordered" evidence="1">
    <location>
        <begin position="135"/>
        <end position="155"/>
    </location>
</feature>
<dbReference type="AlphaFoldDB" id="A0ABC9HEJ2"/>
<proteinExistence type="predicted"/>
<evidence type="ECO:0000313" key="3">
    <source>
        <dbReference type="Proteomes" id="UP001497457"/>
    </source>
</evidence>
<sequence length="155" mass="16587">MRSSSYCESNCAPPLCYLSCLLKSKEDAGGDLASRSPSPAAVAEEKPPVVQKIEETAVATGGDDDDEKGCKEVAVASKSCLKRADCVDTSNNVVKGNVKWKDLLGKDLTQVKEFEPSFDAYRICFFHAANLETRTTTKTPAPAPVSSNEPRGSPL</sequence>
<organism evidence="2 3">
    <name type="scientific">Urochloa decumbens</name>
    <dbReference type="NCBI Taxonomy" id="240449"/>
    <lineage>
        <taxon>Eukaryota</taxon>
        <taxon>Viridiplantae</taxon>
        <taxon>Streptophyta</taxon>
        <taxon>Embryophyta</taxon>
        <taxon>Tracheophyta</taxon>
        <taxon>Spermatophyta</taxon>
        <taxon>Magnoliopsida</taxon>
        <taxon>Liliopsida</taxon>
        <taxon>Poales</taxon>
        <taxon>Poaceae</taxon>
        <taxon>PACMAD clade</taxon>
        <taxon>Panicoideae</taxon>
        <taxon>Panicodae</taxon>
        <taxon>Paniceae</taxon>
        <taxon>Melinidinae</taxon>
        <taxon>Urochloa</taxon>
    </lineage>
</organism>
<dbReference type="Proteomes" id="UP001497457">
    <property type="component" value="Unassembled WGS sequence"/>
</dbReference>
<dbReference type="EMBL" id="CAXIPR030007086">
    <property type="protein sequence ID" value="CAM0153212.1"/>
    <property type="molecule type" value="Genomic_DNA"/>
</dbReference>
<dbReference type="PANTHER" id="PTHR33401:SF22">
    <property type="match status" value="1"/>
</dbReference>
<name>A0ABC9HEJ2_9POAL</name>
<dbReference type="PANTHER" id="PTHR33401">
    <property type="entry name" value="LIGHT-HARVESTING COMPLEX-LIKE PROTEIN OHP2, CHLOROPLASTIC"/>
    <property type="match status" value="1"/>
</dbReference>
<protein>
    <submittedName>
        <fullName evidence="2">Uncharacterized protein</fullName>
    </submittedName>
</protein>
<evidence type="ECO:0000313" key="2">
    <source>
        <dbReference type="EMBL" id="CAM0153212.1"/>
    </source>
</evidence>
<reference evidence="2" key="1">
    <citation type="submission" date="2024-10" db="EMBL/GenBank/DDBJ databases">
        <authorList>
            <person name="Ryan C."/>
        </authorList>
    </citation>
    <scope>NUCLEOTIDE SEQUENCE [LARGE SCALE GENOMIC DNA]</scope>
</reference>
<comment type="caution">
    <text evidence="2">The sequence shown here is derived from an EMBL/GenBank/DDBJ whole genome shotgun (WGS) entry which is preliminary data.</text>
</comment>
<keyword evidence="3" id="KW-1185">Reference proteome</keyword>
<accession>A0ABC9HEJ2</accession>
<gene>
    <name evidence="2" type="ORF">URODEC1_LOCUS125941</name>
</gene>
<feature type="region of interest" description="Disordered" evidence="1">
    <location>
        <begin position="28"/>
        <end position="47"/>
    </location>
</feature>
<evidence type="ECO:0000256" key="1">
    <source>
        <dbReference type="SAM" id="MobiDB-lite"/>
    </source>
</evidence>